<accession>A0A327W6H1</accession>
<evidence type="ECO:0000256" key="6">
    <source>
        <dbReference type="SAM" id="SignalP"/>
    </source>
</evidence>
<dbReference type="OrthoDB" id="615715at2"/>
<feature type="signal peptide" evidence="6">
    <location>
        <begin position="1"/>
        <end position="24"/>
    </location>
</feature>
<dbReference type="GO" id="GO:0051539">
    <property type="term" value="F:4 iron, 4 sulfur cluster binding"/>
    <property type="evidence" value="ECO:0007669"/>
    <property type="project" value="UniProtKB-KW"/>
</dbReference>
<dbReference type="EMBL" id="QLMA01000002">
    <property type="protein sequence ID" value="RAJ86005.1"/>
    <property type="molecule type" value="Genomic_DNA"/>
</dbReference>
<keyword evidence="4" id="KW-0408">Iron</keyword>
<keyword evidence="2" id="KW-0479">Metal-binding</keyword>
<evidence type="ECO:0000256" key="5">
    <source>
        <dbReference type="ARBA" id="ARBA00023014"/>
    </source>
</evidence>
<comment type="caution">
    <text evidence="7">The sequence shown here is derived from an EMBL/GenBank/DDBJ whole genome shotgun (WGS) entry which is preliminary data.</text>
</comment>
<dbReference type="AlphaFoldDB" id="A0A327W6H1"/>
<dbReference type="PANTHER" id="PTHR43498:SF1">
    <property type="entry name" value="COB--COM HETERODISULFIDE REDUCTASE IRON-SULFUR SUBUNIT A"/>
    <property type="match status" value="1"/>
</dbReference>
<dbReference type="Pfam" id="PF12831">
    <property type="entry name" value="FAD_oxidored"/>
    <property type="match status" value="1"/>
</dbReference>
<evidence type="ECO:0000256" key="4">
    <source>
        <dbReference type="ARBA" id="ARBA00023004"/>
    </source>
</evidence>
<organism evidence="7 8">
    <name type="scientific">Chitinophaga dinghuensis</name>
    <dbReference type="NCBI Taxonomy" id="1539050"/>
    <lineage>
        <taxon>Bacteria</taxon>
        <taxon>Pseudomonadati</taxon>
        <taxon>Bacteroidota</taxon>
        <taxon>Chitinophagia</taxon>
        <taxon>Chitinophagales</taxon>
        <taxon>Chitinophagaceae</taxon>
        <taxon>Chitinophaga</taxon>
    </lineage>
</organism>
<dbReference type="RefSeq" id="WP_111591620.1">
    <property type="nucleotide sequence ID" value="NZ_QLMA01000002.1"/>
</dbReference>
<proteinExistence type="predicted"/>
<reference evidence="7 8" key="1">
    <citation type="submission" date="2018-06" db="EMBL/GenBank/DDBJ databases">
        <title>Genomic Encyclopedia of Archaeal and Bacterial Type Strains, Phase II (KMG-II): from individual species to whole genera.</title>
        <authorList>
            <person name="Goeker M."/>
        </authorList>
    </citation>
    <scope>NUCLEOTIDE SEQUENCE [LARGE SCALE GENOMIC DNA]</scope>
    <source>
        <strain evidence="7 8">DSM 29821</strain>
    </source>
</reference>
<evidence type="ECO:0000256" key="2">
    <source>
        <dbReference type="ARBA" id="ARBA00022723"/>
    </source>
</evidence>
<evidence type="ECO:0000313" key="8">
    <source>
        <dbReference type="Proteomes" id="UP000249819"/>
    </source>
</evidence>
<keyword evidence="5" id="KW-0411">Iron-sulfur</keyword>
<dbReference type="GO" id="GO:0016491">
    <property type="term" value="F:oxidoreductase activity"/>
    <property type="evidence" value="ECO:0007669"/>
    <property type="project" value="UniProtKB-KW"/>
</dbReference>
<sequence>MKHLSTLIHGTLLSLCLSCTTAYAQQTQTDILIIGGGASGTTAGIQAARMGVKTTILEESTWLGGMLTGAGVSAIDGNNNLPSGLWGEFRTRLSQHYGSLAAMSTGWVSNTLFEPSVGDSILKSMVAAEKSLSVLYDAHWTNVKKENNKWIVTYTKGKRTQSIIANILIDATELGDIMATTGTAYKTGMDSRTETKEEVAPLEANNYIQALTYVVTLKDYGTGADKTIPKPAGYDPTPFLCCCSASNPYGNTNNGKIDCNKMMEYGKLPNHKYMINWPGCGNDYPLNVIEMTREQRTEALKKAKLHTMQYLYYLQTALGYKHLGIADDEYPTPDKLPFIPYYRESRRLKGITTLTINHISKPFDQQEAFYRTGIAVGDYPIDHHQSKDPAVPKIDFGKAKVPSYNIPLGSLIPEQTSSFIVAEKSISVTNIVNGATRLQPVVLQLGQAAGALAAICIHHNIQPKDVKVREIQDTLLRAGVYLMPYMDVKPEDKSFAAIQRIGATGIMRGTGIAYTWANQTWFYPNRAISEYEYVEGLKTYYPAVKRLDPTGEDLTPEFMVQALKIAGVKDISINSFLENWNRLQPGAIFQARKALNREQTAIMTDYFLHPFDQQVDFNGHLLK</sequence>
<evidence type="ECO:0000256" key="1">
    <source>
        <dbReference type="ARBA" id="ARBA00022485"/>
    </source>
</evidence>
<evidence type="ECO:0000256" key="3">
    <source>
        <dbReference type="ARBA" id="ARBA00023002"/>
    </source>
</evidence>
<dbReference type="SUPFAM" id="SSF51905">
    <property type="entry name" value="FAD/NAD(P)-binding domain"/>
    <property type="match status" value="1"/>
</dbReference>
<keyword evidence="6" id="KW-0732">Signal</keyword>
<protein>
    <submittedName>
        <fullName evidence="7">FAD dependent oxidoreductase</fullName>
    </submittedName>
</protein>
<keyword evidence="8" id="KW-1185">Reference proteome</keyword>
<dbReference type="Proteomes" id="UP000249819">
    <property type="component" value="Unassembled WGS sequence"/>
</dbReference>
<dbReference type="Gene3D" id="3.50.50.60">
    <property type="entry name" value="FAD/NAD(P)-binding domain"/>
    <property type="match status" value="1"/>
</dbReference>
<gene>
    <name evidence="7" type="ORF">CLV59_102713</name>
</gene>
<dbReference type="GO" id="GO:0046872">
    <property type="term" value="F:metal ion binding"/>
    <property type="evidence" value="ECO:0007669"/>
    <property type="project" value="UniProtKB-KW"/>
</dbReference>
<keyword evidence="3" id="KW-0560">Oxidoreductase</keyword>
<keyword evidence="1" id="KW-0004">4Fe-4S</keyword>
<feature type="chain" id="PRO_5016334673" evidence="6">
    <location>
        <begin position="25"/>
        <end position="623"/>
    </location>
</feature>
<dbReference type="PANTHER" id="PTHR43498">
    <property type="entry name" value="FERREDOXIN:COB-COM HETERODISULFIDE REDUCTASE SUBUNIT A"/>
    <property type="match status" value="1"/>
</dbReference>
<dbReference type="InterPro" id="IPR039650">
    <property type="entry name" value="HdrA-like"/>
</dbReference>
<dbReference type="InterPro" id="IPR036188">
    <property type="entry name" value="FAD/NAD-bd_sf"/>
</dbReference>
<name>A0A327W6H1_9BACT</name>
<evidence type="ECO:0000313" key="7">
    <source>
        <dbReference type="EMBL" id="RAJ86005.1"/>
    </source>
</evidence>